<proteinExistence type="predicted"/>
<dbReference type="Proteomes" id="UP000005084">
    <property type="component" value="Unassembled WGS sequence"/>
</dbReference>
<accession>C5EBC1</accession>
<protein>
    <submittedName>
        <fullName evidence="1">Uncharacterized protein</fullName>
    </submittedName>
</protein>
<gene>
    <name evidence="1" type="ORF">BLIG_01639</name>
</gene>
<name>C5EBC1_BIFLI</name>
<sequence>MLAAVAVATAKTRERRLASSAAEIRHSFEYCLSSCIYSSPPVNPQRSTPGLLLDCPAEQLRTSGLGQPLCAMGFHWALAKMAWKEIGT</sequence>
<dbReference type="AlphaFoldDB" id="C5EBC1"/>
<dbReference type="HOGENOM" id="CLU_2462886_0_0_11"/>
<evidence type="ECO:0000313" key="1">
    <source>
        <dbReference type="EMBL" id="EEQ55315.1"/>
    </source>
</evidence>
<reference evidence="1" key="1">
    <citation type="submission" date="2008-08" db="EMBL/GenBank/DDBJ databases">
        <title>Annotation of Bifidobacterium longum subsp. infantis CCUG 52486.</title>
        <authorList>
            <consortium name="The Broad Institute Genome Sequencing Platform"/>
            <person name="Gougoulias C."/>
            <person name="Tuohy K.M."/>
            <person name="Gibson G.R."/>
            <person name="Ward D."/>
            <person name="Mehta T."/>
            <person name="Young S."/>
            <person name="Jaffe D."/>
            <person name="Gnerre S."/>
            <person name="Berlin A."/>
            <person name="Heiman D."/>
            <person name="Hepburn T."/>
            <person name="Shea T."/>
            <person name="Sykes S."/>
            <person name="Alvarado L."/>
            <person name="Kodira C."/>
            <person name="Borodovsky M."/>
            <person name="Lander E."/>
            <person name="Galagan J."/>
            <person name="Nusbaum C."/>
            <person name="Birren B."/>
        </authorList>
    </citation>
    <scope>NUCLEOTIDE SEQUENCE [LARGE SCALE GENOMIC DNA]</scope>
    <source>
        <strain evidence="1">CCUG 52486</strain>
    </source>
</reference>
<organism evidence="1">
    <name type="scientific">Bifidobacterium longum subsp. infantis CCUG 52486</name>
    <dbReference type="NCBI Taxonomy" id="537937"/>
    <lineage>
        <taxon>Bacteria</taxon>
        <taxon>Bacillati</taxon>
        <taxon>Actinomycetota</taxon>
        <taxon>Actinomycetes</taxon>
        <taxon>Bifidobacteriales</taxon>
        <taxon>Bifidobacteriaceae</taxon>
        <taxon>Bifidobacterium</taxon>
    </lineage>
</organism>
<dbReference type="EMBL" id="DS990240">
    <property type="protein sequence ID" value="EEQ55315.1"/>
    <property type="molecule type" value="Genomic_DNA"/>
</dbReference>